<comment type="caution">
    <text evidence="8">The sequence shown here is derived from an EMBL/GenBank/DDBJ whole genome shotgun (WGS) entry which is preliminary data.</text>
</comment>
<name>A0ABV6BAH4_9GAMM</name>
<keyword evidence="5" id="KW-1133">Transmembrane helix</keyword>
<organism evidence="8 9">
    <name type="scientific">Rheinheimera tilapiae</name>
    <dbReference type="NCBI Taxonomy" id="875043"/>
    <lineage>
        <taxon>Bacteria</taxon>
        <taxon>Pseudomonadati</taxon>
        <taxon>Pseudomonadota</taxon>
        <taxon>Gammaproteobacteria</taxon>
        <taxon>Chromatiales</taxon>
        <taxon>Chromatiaceae</taxon>
        <taxon>Rheinheimera</taxon>
    </lineage>
</organism>
<keyword evidence="3" id="KW-0807">Transducer</keyword>
<dbReference type="SUPFAM" id="SSF55785">
    <property type="entry name" value="PYP-like sensor domain (PAS domain)"/>
    <property type="match status" value="3"/>
</dbReference>
<dbReference type="InterPro" id="IPR003660">
    <property type="entry name" value="HAMP_dom"/>
</dbReference>
<feature type="region of interest" description="Disordered" evidence="4">
    <location>
        <begin position="996"/>
        <end position="1039"/>
    </location>
</feature>
<dbReference type="PROSITE" id="PS50111">
    <property type="entry name" value="CHEMOTAXIS_TRANSDUC_2"/>
    <property type="match status" value="1"/>
</dbReference>
<feature type="compositionally biased region" description="Polar residues" evidence="4">
    <location>
        <begin position="764"/>
        <end position="775"/>
    </location>
</feature>
<keyword evidence="5" id="KW-0812">Transmembrane</keyword>
<dbReference type="InterPro" id="IPR051310">
    <property type="entry name" value="MCP_chemotaxis"/>
</dbReference>
<dbReference type="Pfam" id="PF00015">
    <property type="entry name" value="MCPsignal"/>
    <property type="match status" value="1"/>
</dbReference>
<dbReference type="EMBL" id="JBHLXP010000001">
    <property type="protein sequence ID" value="MFC0047876.1"/>
    <property type="molecule type" value="Genomic_DNA"/>
</dbReference>
<dbReference type="SUPFAM" id="SSF58104">
    <property type="entry name" value="Methyl-accepting chemotaxis protein (MCP) signaling domain"/>
    <property type="match status" value="1"/>
</dbReference>
<dbReference type="Gene3D" id="3.30.450.20">
    <property type="entry name" value="PAS domain"/>
    <property type="match status" value="3"/>
</dbReference>
<dbReference type="Proteomes" id="UP001589813">
    <property type="component" value="Unassembled WGS sequence"/>
</dbReference>
<comment type="similarity">
    <text evidence="2">Belongs to the methyl-accepting chemotaxis (MCP) protein family.</text>
</comment>
<dbReference type="RefSeq" id="WP_377241524.1">
    <property type="nucleotide sequence ID" value="NZ_JBHLXP010000001.1"/>
</dbReference>
<keyword evidence="1" id="KW-0488">Methylation</keyword>
<gene>
    <name evidence="8" type="ORF">ACFFJP_06210</name>
</gene>
<evidence type="ECO:0000313" key="9">
    <source>
        <dbReference type="Proteomes" id="UP001589813"/>
    </source>
</evidence>
<dbReference type="Pfam" id="PF18947">
    <property type="entry name" value="HAMP_2"/>
    <property type="match status" value="1"/>
</dbReference>
<accession>A0ABV6BAH4</accession>
<sequence>MSKILDRFSLLQKLALLLAAFAVCVAAITFSAFTTINEVRIGGETARGLENDNVLLADIMPPPMFIIEARETVALMRQAKDHTSLHRESERLLALQASFRERIQYWNDNPHEPPQMALINGEITKHGEAYFKRALGSYLNALRSADPQLIENEFAALQQEAAAQQAAVVELVKVVSDVYQSSMADAKQMVSDDIRNTLMIIAVSALVFVLIFFLVLHSIRQQVGGEPAYAREALYRALAGDTGIRLKLAEGDNSSLMAAIAQVINLTIESSRVRIALDNCSTNVMIADNDRTIIYMNQTVKAMLQNAEADLRKELPGFNASKLLGTPIDGFHKHPEHQAQLLGTFTSTYKANIKVGGRTFSLTANPVIDQGGQRLGSVVEWRDTTEELIAQEKAERLAADNARIRNALDNCSTNVMIADNDRNIIYMNNSITAMLQNAEADLRKALPGFNANQLIGASIDTFHKNPEHQKQLLATFTSTHKANIKVGGRTFSLTANPVIDQSGQRIGSVVEWRDTTEELIAQEKAERLAADNARIRNALDNCSTNVMIADNDRTIIYMNKSVCAMLQNAEADLRKALPNFNASRLMGASIDGFHKNPEHQKRLLATFTSAYQTQIEVGGRTFSLVANPVMGGNGERLGSVVEWNDRTAEVEVEREVATLVDAASAGNFSLRINEAGKSGFLLKLASGLNQLVTTADKGLNDVVRVLGALAKGDLTQQIEDDYEGTFGQLKDFSNETTSSLSRMLAQIRQAADAIYTAAGEISAGNSDLSSRTEQQASSLEETASSMEEMTSTVKLNAENVRQANAVSANASAVATDGGVLVEQVVSTMSSISQSSRKISDIISLIDGIAFQTNILALNAAVEAARAGEQGRGFAVVAAEVRSLAQRSTAAAKEIKSLISDSVEKVDKGNVLVAQAGKTMREIVTSIKRVTDIMTDIAAASAEQSTGIAEINTAVSQMEQMTQQNAALVEEAAASAESLLDQASVMSQAVAVFKFEQSQSQPNPVSRPALPRPASKAKSGARVAAKGRLAKSDDDEWEAF</sequence>
<feature type="region of interest" description="Disordered" evidence="4">
    <location>
        <begin position="764"/>
        <end position="783"/>
    </location>
</feature>
<keyword evidence="5" id="KW-0472">Membrane</keyword>
<evidence type="ECO:0000259" key="7">
    <source>
        <dbReference type="PROSITE" id="PS50885"/>
    </source>
</evidence>
<dbReference type="Gene3D" id="1.10.287.950">
    <property type="entry name" value="Methyl-accepting chemotaxis protein"/>
    <property type="match status" value="1"/>
</dbReference>
<proteinExistence type="inferred from homology"/>
<dbReference type="PANTHER" id="PTHR43531">
    <property type="entry name" value="PROTEIN ICFG"/>
    <property type="match status" value="1"/>
</dbReference>
<evidence type="ECO:0000259" key="6">
    <source>
        <dbReference type="PROSITE" id="PS50111"/>
    </source>
</evidence>
<evidence type="ECO:0000256" key="1">
    <source>
        <dbReference type="ARBA" id="ARBA00022481"/>
    </source>
</evidence>
<dbReference type="InterPro" id="IPR004089">
    <property type="entry name" value="MCPsignal_dom"/>
</dbReference>
<feature type="transmembrane region" description="Helical" evidence="5">
    <location>
        <begin position="197"/>
        <end position="216"/>
    </location>
</feature>
<dbReference type="Pfam" id="PF13188">
    <property type="entry name" value="PAS_8"/>
    <property type="match status" value="3"/>
</dbReference>
<evidence type="ECO:0000256" key="2">
    <source>
        <dbReference type="ARBA" id="ARBA00029447"/>
    </source>
</evidence>
<dbReference type="PANTHER" id="PTHR43531:SF14">
    <property type="entry name" value="METHYL-ACCEPTING CHEMOTAXIS PROTEIN I-RELATED"/>
    <property type="match status" value="1"/>
</dbReference>
<dbReference type="PROSITE" id="PS50885">
    <property type="entry name" value="HAMP"/>
    <property type="match status" value="1"/>
</dbReference>
<dbReference type="SMART" id="SM00283">
    <property type="entry name" value="MA"/>
    <property type="match status" value="1"/>
</dbReference>
<reference evidence="8 9" key="1">
    <citation type="submission" date="2024-09" db="EMBL/GenBank/DDBJ databases">
        <authorList>
            <person name="Sun Q."/>
            <person name="Mori K."/>
        </authorList>
    </citation>
    <scope>NUCLEOTIDE SEQUENCE [LARGE SCALE GENOMIC DNA]</scope>
    <source>
        <strain evidence="8 9">KCTC 23315</strain>
    </source>
</reference>
<feature type="domain" description="Methyl-accepting transducer" evidence="6">
    <location>
        <begin position="750"/>
        <end position="979"/>
    </location>
</feature>
<evidence type="ECO:0000256" key="5">
    <source>
        <dbReference type="SAM" id="Phobius"/>
    </source>
</evidence>
<evidence type="ECO:0000313" key="8">
    <source>
        <dbReference type="EMBL" id="MFC0047876.1"/>
    </source>
</evidence>
<dbReference type="InterPro" id="IPR035965">
    <property type="entry name" value="PAS-like_dom_sf"/>
</dbReference>
<evidence type="ECO:0000256" key="3">
    <source>
        <dbReference type="PROSITE-ProRule" id="PRU00284"/>
    </source>
</evidence>
<protein>
    <submittedName>
        <fullName evidence="8">Methyl-accepting chemotaxis protein</fullName>
    </submittedName>
</protein>
<dbReference type="InterPro" id="IPR000014">
    <property type="entry name" value="PAS"/>
</dbReference>
<feature type="domain" description="HAMP" evidence="7">
    <location>
        <begin position="693"/>
        <end position="745"/>
    </location>
</feature>
<evidence type="ECO:0000256" key="4">
    <source>
        <dbReference type="SAM" id="MobiDB-lite"/>
    </source>
</evidence>
<dbReference type="SMART" id="SM00091">
    <property type="entry name" value="PAS"/>
    <property type="match status" value="3"/>
</dbReference>
<dbReference type="CDD" id="cd11386">
    <property type="entry name" value="MCP_signal"/>
    <property type="match status" value="1"/>
</dbReference>
<keyword evidence="9" id="KW-1185">Reference proteome</keyword>